<protein>
    <recommendedName>
        <fullName evidence="4">SCP domain-containing protein</fullName>
    </recommendedName>
</protein>
<keyword evidence="1" id="KW-0732">Signal</keyword>
<dbReference type="AlphaFoldDB" id="A0A368G6H6"/>
<name>A0A368G6H6_ANCCA</name>
<evidence type="ECO:0000313" key="3">
    <source>
        <dbReference type="Proteomes" id="UP000252519"/>
    </source>
</evidence>
<accession>A0A368G6H6</accession>
<feature type="signal peptide" evidence="1">
    <location>
        <begin position="1"/>
        <end position="16"/>
    </location>
</feature>
<reference evidence="2 3" key="1">
    <citation type="submission" date="2014-10" db="EMBL/GenBank/DDBJ databases">
        <title>Draft genome of the hookworm Ancylostoma caninum.</title>
        <authorList>
            <person name="Mitreva M."/>
        </authorList>
    </citation>
    <scope>NUCLEOTIDE SEQUENCE [LARGE SCALE GENOMIC DNA]</scope>
    <source>
        <strain evidence="2 3">Baltimore</strain>
    </source>
</reference>
<organism evidence="2 3">
    <name type="scientific">Ancylostoma caninum</name>
    <name type="common">Dog hookworm</name>
    <dbReference type="NCBI Taxonomy" id="29170"/>
    <lineage>
        <taxon>Eukaryota</taxon>
        <taxon>Metazoa</taxon>
        <taxon>Ecdysozoa</taxon>
        <taxon>Nematoda</taxon>
        <taxon>Chromadorea</taxon>
        <taxon>Rhabditida</taxon>
        <taxon>Rhabditina</taxon>
        <taxon>Rhabditomorpha</taxon>
        <taxon>Strongyloidea</taxon>
        <taxon>Ancylostomatidae</taxon>
        <taxon>Ancylostomatinae</taxon>
        <taxon>Ancylostoma</taxon>
    </lineage>
</organism>
<gene>
    <name evidence="2" type="ORF">ANCCAN_14033</name>
</gene>
<evidence type="ECO:0000256" key="1">
    <source>
        <dbReference type="SAM" id="SignalP"/>
    </source>
</evidence>
<sequence length="138" mass="15681">MFSLLLLALLFPMTIQEPCHMDSEFYVPLNDDIKSSLTAALPGNLIYDCKLENAANLAADEGEGEVRKKFPHLTFIKMEFKKTGSLYDRPSTSFVNEAAGSWSQKLKAIKKSKFGCILQYWLEEVEAEDNYHFLCLFA</sequence>
<dbReference type="InterPro" id="IPR035109">
    <property type="entry name" value="ASPR"/>
</dbReference>
<evidence type="ECO:0000313" key="2">
    <source>
        <dbReference type="EMBL" id="RCN40034.1"/>
    </source>
</evidence>
<feature type="chain" id="PRO_5016603426" description="SCP domain-containing protein" evidence="1">
    <location>
        <begin position="17"/>
        <end position="138"/>
    </location>
</feature>
<dbReference type="Proteomes" id="UP000252519">
    <property type="component" value="Unassembled WGS sequence"/>
</dbReference>
<comment type="caution">
    <text evidence="2">The sequence shown here is derived from an EMBL/GenBank/DDBJ whole genome shotgun (WGS) entry which is preliminary data.</text>
</comment>
<dbReference type="EMBL" id="JOJR01000306">
    <property type="protein sequence ID" value="RCN40034.1"/>
    <property type="molecule type" value="Genomic_DNA"/>
</dbReference>
<proteinExistence type="predicted"/>
<evidence type="ECO:0008006" key="4">
    <source>
        <dbReference type="Google" id="ProtNLM"/>
    </source>
</evidence>
<keyword evidence="3" id="KW-1185">Reference proteome</keyword>
<dbReference type="Pfam" id="PF17641">
    <property type="entry name" value="ASPRs"/>
    <property type="match status" value="1"/>
</dbReference>